<sequence>MMYLLPILAGLNPKAEQMMVWTWKYAYPAGTDPVAKFSTEYLGPQHTDNGQAIGIWASQVSSAGIGMLSTAKFFGSAEGVPNPDKDTDGFHGGARDSLSKCTADDPLKFVPHNESWGETSSYVFGRTSLVETDDSTGTGAVFSLVVSTITPIYLWSPPLIRRYNADENELIGAGLAQVELVDGTPTVTYHDGENGWWWNAASTPRYGDGTAYRDTKSE</sequence>
<protein>
    <submittedName>
        <fullName evidence="1">Uncharacterized protein</fullName>
    </submittedName>
</protein>
<keyword evidence="2" id="KW-1185">Reference proteome</keyword>
<reference evidence="1 2" key="1">
    <citation type="submission" date="2024-02" db="EMBL/GenBank/DDBJ databases">
        <title>First draft genome assembly of two strains of Seiridium cardinale.</title>
        <authorList>
            <person name="Emiliani G."/>
            <person name="Scali E."/>
        </authorList>
    </citation>
    <scope>NUCLEOTIDE SEQUENCE [LARGE SCALE GENOMIC DNA]</scope>
    <source>
        <strain evidence="1 2">BM-138-000479</strain>
    </source>
</reference>
<evidence type="ECO:0000313" key="2">
    <source>
        <dbReference type="Proteomes" id="UP001465668"/>
    </source>
</evidence>
<proteinExistence type="predicted"/>
<comment type="caution">
    <text evidence="1">The sequence shown here is derived from an EMBL/GenBank/DDBJ whole genome shotgun (WGS) entry which is preliminary data.</text>
</comment>
<dbReference type="EMBL" id="JARVKM010000001">
    <property type="protein sequence ID" value="KAK9784116.1"/>
    <property type="molecule type" value="Genomic_DNA"/>
</dbReference>
<name>A0ABR2YAT3_9PEZI</name>
<organism evidence="1 2">
    <name type="scientific">Seiridium cardinale</name>
    <dbReference type="NCBI Taxonomy" id="138064"/>
    <lineage>
        <taxon>Eukaryota</taxon>
        <taxon>Fungi</taxon>
        <taxon>Dikarya</taxon>
        <taxon>Ascomycota</taxon>
        <taxon>Pezizomycotina</taxon>
        <taxon>Sordariomycetes</taxon>
        <taxon>Xylariomycetidae</taxon>
        <taxon>Amphisphaeriales</taxon>
        <taxon>Sporocadaceae</taxon>
        <taxon>Seiridium</taxon>
    </lineage>
</organism>
<accession>A0ABR2YAT3</accession>
<gene>
    <name evidence="1" type="ORF">SCAR479_00675</name>
</gene>
<dbReference type="Proteomes" id="UP001465668">
    <property type="component" value="Unassembled WGS sequence"/>
</dbReference>
<evidence type="ECO:0000313" key="1">
    <source>
        <dbReference type="EMBL" id="KAK9784116.1"/>
    </source>
</evidence>